<name>A0ABY6L6R7_9ARAC</name>
<dbReference type="Pfam" id="PF21530">
    <property type="entry name" value="Pif1_2B_dom"/>
    <property type="match status" value="1"/>
</dbReference>
<proteinExistence type="predicted"/>
<evidence type="ECO:0000256" key="1">
    <source>
        <dbReference type="SAM" id="MobiDB-lite"/>
    </source>
</evidence>
<dbReference type="InterPro" id="IPR025476">
    <property type="entry name" value="Helitron_helicase-like"/>
</dbReference>
<dbReference type="EMBL" id="CP092876">
    <property type="protein sequence ID" value="UYV76851.1"/>
    <property type="molecule type" value="Genomic_DNA"/>
</dbReference>
<reference evidence="4 5" key="1">
    <citation type="submission" date="2022-01" db="EMBL/GenBank/DDBJ databases">
        <title>A chromosomal length assembly of Cordylochernes scorpioides.</title>
        <authorList>
            <person name="Zeh D."/>
            <person name="Zeh J."/>
        </authorList>
    </citation>
    <scope>NUCLEOTIDE SEQUENCE [LARGE SCALE GENOMIC DNA]</scope>
    <source>
        <strain evidence="4">IN4F17</strain>
        <tissue evidence="4">Whole Body</tissue>
    </source>
</reference>
<organism evidence="4 5">
    <name type="scientific">Cordylochernes scorpioides</name>
    <dbReference type="NCBI Taxonomy" id="51811"/>
    <lineage>
        <taxon>Eukaryota</taxon>
        <taxon>Metazoa</taxon>
        <taxon>Ecdysozoa</taxon>
        <taxon>Arthropoda</taxon>
        <taxon>Chelicerata</taxon>
        <taxon>Arachnida</taxon>
        <taxon>Pseudoscorpiones</taxon>
        <taxon>Cheliferoidea</taxon>
        <taxon>Chernetidae</taxon>
        <taxon>Cordylochernes</taxon>
    </lineage>
</organism>
<feature type="compositionally biased region" description="Basic and acidic residues" evidence="1">
    <location>
        <begin position="40"/>
        <end position="99"/>
    </location>
</feature>
<keyword evidence="5" id="KW-1185">Reference proteome</keyword>
<feature type="region of interest" description="Disordered" evidence="1">
    <location>
        <begin position="20"/>
        <end position="194"/>
    </location>
</feature>
<evidence type="ECO:0000313" key="4">
    <source>
        <dbReference type="EMBL" id="UYV76851.1"/>
    </source>
</evidence>
<dbReference type="PANTHER" id="PTHR10492:SF57">
    <property type="entry name" value="ATP-DEPENDENT DNA HELICASE"/>
    <property type="match status" value="1"/>
</dbReference>
<dbReference type="Pfam" id="PF14214">
    <property type="entry name" value="Helitron_like_N"/>
    <property type="match status" value="1"/>
</dbReference>
<sequence>MCEVLRLALQREHRLRINRERASTSRAAESVGQRKNRLQQKRDRACTSRAAESLEQRENRLQQERDRASTSRAAKSLEQRENRLQQERETGPVPQERRNPWNSVRTGFGKIETGPVPQERRNPWNSVRTGFNKRETGPVPQERRNPWNSVRTGFGKIETGPVPQERQVGQRENRLRQNRNRGSSTSRAAETPQEHTARILNVRERTFASRNSRNRLSNFLLEGFNYDSCKNYEQHPSITIGQMSIVFLPCDMVQYCAYCVCFIDAINLFKTALKNMPSDEYKLVIRADKTPSGEHERRFNAPQSNDVAVVLSADEFNQRDIIIQRRSKALQRISETQRSYDPLQYPIIFWEGEDGYHFNYRQIDQNSATFTGSPRHMHEYTQDAMVFVRTYGRPDLFITFTCNLSWPEINAELFNGQKPMDRHDLTARVFKLKLNKLIALITKKCIFGETRCWMFTIEWQKRGLPHSHILIWLKDKIHPIQIDNVISAEIPNTEEDPNLYEKQKSEHTLLSKKELRKMHKERNISNEELKDFLSNMQTDAFIYGLPKIHKPNVPIRPIVAFYHSPTAPLSKFISTFLKPIIKQQNSPFSISNTTTFIEEILKHQPQPNKIMISFDVESLYPSLPHQLILSSTEEFLKENQVDQITVRKVTKLIALCFETNILTYDCKTYEQIKARRANPTLDMKFSSDIFNEALLLLQNKCLAINDKTLSQLGLQSPELCLPTILNRELMREKNYNIKQLRRPKYSKVVESLYGMNALWHISILLKPHDRTLRDLKGNNKLMGGILLLLADKGFPNLAENFKNHRWLCERTILVPRNDAVDEINNCIQDMLPGSVTEYNSINTMIDVNDTVDYPSEFLNSLNPSGLPPHHLWLKIGSPIMLLRNLDPSRLCNGTRHCVKRLLPNVIEATILTGKENGKDVFIPRIPLIPNVFPFLFKRLQFPVRLAFAITINKAQGQSLKCCGVNLESPCFAHGQLYVACSRVGSPNHLYIYCKDGKTKNIVHGQVL</sequence>
<dbReference type="CDD" id="cd18809">
    <property type="entry name" value="SF1_C_RecD"/>
    <property type="match status" value="1"/>
</dbReference>
<feature type="domain" description="Helitron helicase-like" evidence="2">
    <location>
        <begin position="317"/>
        <end position="471"/>
    </location>
</feature>
<evidence type="ECO:0000259" key="2">
    <source>
        <dbReference type="Pfam" id="PF14214"/>
    </source>
</evidence>
<dbReference type="Proteomes" id="UP001235939">
    <property type="component" value="Chromosome 14"/>
</dbReference>
<dbReference type="PANTHER" id="PTHR10492">
    <property type="match status" value="1"/>
</dbReference>
<dbReference type="InterPro" id="IPR027417">
    <property type="entry name" value="P-loop_NTPase"/>
</dbReference>
<dbReference type="InterPro" id="IPR049163">
    <property type="entry name" value="Pif1-like_2B_dom"/>
</dbReference>
<gene>
    <name evidence="4" type="ORF">LAZ67_14002200</name>
</gene>
<evidence type="ECO:0000313" key="5">
    <source>
        <dbReference type="Proteomes" id="UP001235939"/>
    </source>
</evidence>
<protein>
    <recommendedName>
        <fullName evidence="6">DNA helicase</fullName>
    </recommendedName>
</protein>
<accession>A0ABY6L6R7</accession>
<evidence type="ECO:0008006" key="6">
    <source>
        <dbReference type="Google" id="ProtNLM"/>
    </source>
</evidence>
<evidence type="ECO:0000259" key="3">
    <source>
        <dbReference type="Pfam" id="PF21530"/>
    </source>
</evidence>
<feature type="domain" description="DNA helicase Pif1-like 2B" evidence="3">
    <location>
        <begin position="856"/>
        <end position="901"/>
    </location>
</feature>
<dbReference type="SUPFAM" id="SSF52540">
    <property type="entry name" value="P-loop containing nucleoside triphosphate hydrolases"/>
    <property type="match status" value="1"/>
</dbReference>
<feature type="compositionally biased region" description="Basic and acidic residues" evidence="1">
    <location>
        <begin position="132"/>
        <end position="145"/>
    </location>
</feature>